<sequence length="916" mass="101752">MGAQIPVEVYLRALRAGMSGGLTLDQALETFIPEGLRDELRARWTADRVTLEPVAVLSRSGSRSWFDSHDPAAGYYWPRLREWLLLDKGRTESAIDAVDTATDKILSMMGDPRPDSSPFQVRGLVVGYVQSGKTANFTALIAKAYDAGYRIVIVMSGLHNSLRRQTQLRLEDELGLVPAGPHRRAVEQPAPGRVIVRMTGAEIWQDFHPGTADASLLQGTVPLIFVIKKNASVLRRLVGWLEERQRVAPPVLIIDDEADQASINTGGNRQPLDEVVDLMADDVDAAADGLDFVSTQAQADEISPSVINGLVRRLLQRLDRVSYIGYTATPFANVLINHEAMDREVADDLYPRDFIVSLPPPHGYFGPEKLFGREALAGEGGADVPGLDVIRQVRDHEARLLTPGRGAPPLDVLPASLDTALTDFILAMAARDVRTGGTPASAMLIHGSQYTYQQDVIAALVRERLAVLRQRWRYDQDNTRPEFDARWEGKFLPVTGAIAPDRALTFAEIEPSITRIFRAELPVMVLHNRSPDELDYERNPELRAVVIGGNKLSRGLTIEGLLTSYYVRRANYFDTLLQMGRWFGYREEYVDLTRLWTTADLNDRFRALATAEEDLRREIRLYEVLGKSPRDFAPRIRAHETMQITARNRMGSAQEISYDFSGTLTQTILFRLDDRAWLQDNLDATRRFLVGLGVPNAVADDGLPAWRDIDWRDIERFLGDGGYQTAPGVGRSALDLREYIAAQAKHRELVRWRVAVRARQTEDEQLGTEDLHIPTLGPVPCISRAREAMSEASIGTLVNPVSRTNPGGGDEDIGLTDDDRKWAAASAAEQQVSYPVALRNRRPPEEGLLLLYPISAWSQPRDPQGATERRKPPKRPLFDDPVRDGVTVIGMAVSFPASDSPATVRYVVGSAGPVTS</sequence>
<keyword evidence="3" id="KW-0378">Hydrolase</keyword>
<dbReference type="InterPro" id="IPR018310">
    <property type="entry name" value="Put_endonuclease_Z1-dom"/>
</dbReference>
<keyword evidence="4" id="KW-1185">Reference proteome</keyword>
<feature type="region of interest" description="Disordered" evidence="1">
    <location>
        <begin position="859"/>
        <end position="882"/>
    </location>
</feature>
<dbReference type="Pfam" id="PF10593">
    <property type="entry name" value="Z1"/>
    <property type="match status" value="1"/>
</dbReference>
<protein>
    <submittedName>
        <fullName evidence="3">Endonuclease</fullName>
    </submittedName>
</protein>
<organism evidence="3 4">
    <name type="scientific">Plantactinospora endophytica</name>
    <dbReference type="NCBI Taxonomy" id="673535"/>
    <lineage>
        <taxon>Bacteria</taxon>
        <taxon>Bacillati</taxon>
        <taxon>Actinomycetota</taxon>
        <taxon>Actinomycetes</taxon>
        <taxon>Micromonosporales</taxon>
        <taxon>Micromonosporaceae</taxon>
        <taxon>Plantactinospora</taxon>
    </lineage>
</organism>
<proteinExistence type="predicted"/>
<reference evidence="3 4" key="1">
    <citation type="submission" date="2021-01" db="EMBL/GenBank/DDBJ databases">
        <title>Whole genome shotgun sequence of Plantactinospora endophytica NBRC 110450.</title>
        <authorList>
            <person name="Komaki H."/>
            <person name="Tamura T."/>
        </authorList>
    </citation>
    <scope>NUCLEOTIDE SEQUENCE [LARGE SCALE GENOMIC DNA]</scope>
    <source>
        <strain evidence="3 4">NBRC 110450</strain>
    </source>
</reference>
<name>A0ABQ4EA27_9ACTN</name>
<accession>A0ABQ4EA27</accession>
<dbReference type="RefSeq" id="WP_203869522.1">
    <property type="nucleotide sequence ID" value="NZ_BONW01000033.1"/>
</dbReference>
<feature type="domain" description="Putative endonuclease Z1" evidence="2">
    <location>
        <begin position="416"/>
        <end position="640"/>
    </location>
</feature>
<gene>
    <name evidence="3" type="ORF">Pen02_60620</name>
</gene>
<evidence type="ECO:0000259" key="2">
    <source>
        <dbReference type="Pfam" id="PF10593"/>
    </source>
</evidence>
<dbReference type="GO" id="GO:0004519">
    <property type="term" value="F:endonuclease activity"/>
    <property type="evidence" value="ECO:0007669"/>
    <property type="project" value="UniProtKB-KW"/>
</dbReference>
<evidence type="ECO:0000313" key="3">
    <source>
        <dbReference type="EMBL" id="GIG91126.1"/>
    </source>
</evidence>
<dbReference type="Proteomes" id="UP000646749">
    <property type="component" value="Unassembled WGS sequence"/>
</dbReference>
<dbReference type="EMBL" id="BONW01000033">
    <property type="protein sequence ID" value="GIG91126.1"/>
    <property type="molecule type" value="Genomic_DNA"/>
</dbReference>
<evidence type="ECO:0000256" key="1">
    <source>
        <dbReference type="SAM" id="MobiDB-lite"/>
    </source>
</evidence>
<keyword evidence="3" id="KW-0255">Endonuclease</keyword>
<comment type="caution">
    <text evidence="3">The sequence shown here is derived from an EMBL/GenBank/DDBJ whole genome shotgun (WGS) entry which is preliminary data.</text>
</comment>
<keyword evidence="3" id="KW-0540">Nuclease</keyword>
<evidence type="ECO:0000313" key="4">
    <source>
        <dbReference type="Proteomes" id="UP000646749"/>
    </source>
</evidence>